<proteinExistence type="predicted"/>
<dbReference type="RefSeq" id="WP_051500368.1">
    <property type="nucleotide sequence ID" value="NZ_CP076607.1"/>
</dbReference>
<dbReference type="EMBL" id="CP076607">
    <property type="protein sequence ID" value="QWU15421.1"/>
    <property type="molecule type" value="Genomic_DNA"/>
</dbReference>
<dbReference type="OrthoDB" id="2678523at2"/>
<keyword evidence="6" id="KW-1185">Reference proteome</keyword>
<protein>
    <submittedName>
        <fullName evidence="4">Copper amine oxidase N-terminal domain-containing protein</fullName>
    </submittedName>
</protein>
<dbReference type="Pfam" id="PF07833">
    <property type="entry name" value="Cu_amine_oxidN1"/>
    <property type="match status" value="1"/>
</dbReference>
<organism evidence="4 5">
    <name type="scientific">Paenibacillus sophorae</name>
    <dbReference type="NCBI Taxonomy" id="1333845"/>
    <lineage>
        <taxon>Bacteria</taxon>
        <taxon>Bacillati</taxon>
        <taxon>Bacillota</taxon>
        <taxon>Bacilli</taxon>
        <taxon>Bacillales</taxon>
        <taxon>Paenibacillaceae</taxon>
        <taxon>Paenibacillus</taxon>
    </lineage>
</organism>
<accession>A0A1H8VHE9</accession>
<evidence type="ECO:0000256" key="1">
    <source>
        <dbReference type="SAM" id="SignalP"/>
    </source>
</evidence>
<evidence type="ECO:0000259" key="2">
    <source>
        <dbReference type="Pfam" id="PF07833"/>
    </source>
</evidence>
<feature type="chain" id="PRO_5038597135" evidence="1">
    <location>
        <begin position="24"/>
        <end position="185"/>
    </location>
</feature>
<evidence type="ECO:0000313" key="6">
    <source>
        <dbReference type="Proteomes" id="UP000683429"/>
    </source>
</evidence>
<dbReference type="Proteomes" id="UP000198809">
    <property type="component" value="Unassembled WGS sequence"/>
</dbReference>
<reference evidence="3 6" key="2">
    <citation type="submission" date="2021-06" db="EMBL/GenBank/DDBJ databases">
        <title>Whole genome sequence of Paenibacillus sophorae DSM23020 for comparative genomics.</title>
        <authorList>
            <person name="Kim M.-J."/>
            <person name="Lee G."/>
            <person name="Shin J.-H."/>
        </authorList>
    </citation>
    <scope>NUCLEOTIDE SEQUENCE [LARGE SCALE GENOMIC DNA]</scope>
    <source>
        <strain evidence="3 6">DSM 23020</strain>
    </source>
</reference>
<dbReference type="EMBL" id="FODH01000024">
    <property type="protein sequence ID" value="SEP14710.1"/>
    <property type="molecule type" value="Genomic_DNA"/>
</dbReference>
<evidence type="ECO:0000313" key="3">
    <source>
        <dbReference type="EMBL" id="QWU15421.1"/>
    </source>
</evidence>
<dbReference type="Proteomes" id="UP000683429">
    <property type="component" value="Chromosome"/>
</dbReference>
<evidence type="ECO:0000313" key="4">
    <source>
        <dbReference type="EMBL" id="SEP14710.1"/>
    </source>
</evidence>
<sequence length="185" mass="20773">MKVLTIPCIMLFYMLTFASLVGASPADKAFVATSKQHYSTATKSVLNLSADDKLTTTTYSSIYIPIKDIFAKQVDSLTWDNSKKLATITNQGKQLLINLSGKSITASDNQVILPSEWVSIVNGRVSLNAYVLAFIFDRYADRYNDKEQVAAERAQWESKLSFLNIDWTDGLADKEHYMHVNVVFK</sequence>
<dbReference type="AlphaFoldDB" id="A0A1H8VHE9"/>
<name>A0A1H8VHE9_9BACL</name>
<feature type="signal peptide" evidence="1">
    <location>
        <begin position="1"/>
        <end position="23"/>
    </location>
</feature>
<evidence type="ECO:0000313" key="5">
    <source>
        <dbReference type="Proteomes" id="UP000198809"/>
    </source>
</evidence>
<gene>
    <name evidence="3" type="ORF">KP014_26700</name>
    <name evidence="4" type="ORF">SAMN04487895_12427</name>
</gene>
<keyword evidence="1" id="KW-0732">Signal</keyword>
<reference evidence="4 5" key="1">
    <citation type="submission" date="2016-10" db="EMBL/GenBank/DDBJ databases">
        <authorList>
            <person name="de Groot N.N."/>
        </authorList>
    </citation>
    <scope>NUCLEOTIDE SEQUENCE [LARGE SCALE GENOMIC DNA]</scope>
    <source>
        <strain evidence="4 5">CGMCC 1.10238</strain>
    </source>
</reference>
<feature type="domain" description="Copper amine oxidase-like N-terminal" evidence="2">
    <location>
        <begin position="60"/>
        <end position="149"/>
    </location>
</feature>
<dbReference type="InterPro" id="IPR012854">
    <property type="entry name" value="Cu_amine_oxidase-like_N"/>
</dbReference>